<keyword evidence="5 12" id="KW-0235">DNA replication</keyword>
<dbReference type="FunFam" id="3.90.1600.10:FF:000022">
    <property type="entry name" value="DNA polymerase"/>
    <property type="match status" value="1"/>
</dbReference>
<dbReference type="FunFam" id="3.30.70.2820:FF:000001">
    <property type="entry name" value="DNA polymerase"/>
    <property type="match status" value="1"/>
</dbReference>
<dbReference type="Pfam" id="PF03104">
    <property type="entry name" value="DNA_pol_B_exo1"/>
    <property type="match status" value="1"/>
</dbReference>
<keyword evidence="7" id="KW-0863">Zinc-finger</keyword>
<keyword evidence="4 12" id="KW-0548">Nucleotidyltransferase</keyword>
<accession>A0A8C1I167</accession>
<dbReference type="NCBIfam" id="TIGR00592">
    <property type="entry name" value="pol2"/>
    <property type="match status" value="1"/>
</dbReference>
<feature type="domain" description="Zinc finger DNA-directed DNA polymerase family B alpha" evidence="16">
    <location>
        <begin position="1277"/>
        <end position="1354"/>
    </location>
</feature>
<dbReference type="FunFam" id="3.90.1600.10:FF:000023">
    <property type="entry name" value="DNA polymerase"/>
    <property type="match status" value="1"/>
</dbReference>
<dbReference type="Pfam" id="PF00136">
    <property type="entry name" value="DNA_pol_B"/>
    <property type="match status" value="1"/>
</dbReference>
<evidence type="ECO:0000256" key="10">
    <source>
        <dbReference type="ARBA" id="ARBA00023125"/>
    </source>
</evidence>
<evidence type="ECO:0000259" key="14">
    <source>
        <dbReference type="Pfam" id="PF00136"/>
    </source>
</evidence>
<keyword evidence="3 12" id="KW-0808">Transferase</keyword>
<dbReference type="GO" id="GO:0008270">
    <property type="term" value="F:zinc ion binding"/>
    <property type="evidence" value="ECO:0007669"/>
    <property type="project" value="UniProtKB-KW"/>
</dbReference>
<dbReference type="Gene3D" id="2.40.50.730">
    <property type="match status" value="1"/>
</dbReference>
<dbReference type="GO" id="GO:0003697">
    <property type="term" value="F:single-stranded DNA binding"/>
    <property type="evidence" value="ECO:0007669"/>
    <property type="project" value="TreeGrafter"/>
</dbReference>
<evidence type="ECO:0000256" key="7">
    <source>
        <dbReference type="ARBA" id="ARBA00022771"/>
    </source>
</evidence>
<evidence type="ECO:0000259" key="17">
    <source>
        <dbReference type="Pfam" id="PF12254"/>
    </source>
</evidence>
<evidence type="ECO:0000313" key="19">
    <source>
        <dbReference type="Proteomes" id="UP001108240"/>
    </source>
</evidence>
<dbReference type="Pfam" id="PF08996">
    <property type="entry name" value="zf-DNA_Pol"/>
    <property type="match status" value="1"/>
</dbReference>
<evidence type="ECO:0000256" key="4">
    <source>
        <dbReference type="ARBA" id="ARBA00022695"/>
    </source>
</evidence>
<dbReference type="SUPFAM" id="SSF56672">
    <property type="entry name" value="DNA/RNA polymerases"/>
    <property type="match status" value="1"/>
</dbReference>
<dbReference type="Pfam" id="PF12254">
    <property type="entry name" value="DNA_pol_alpha_N"/>
    <property type="match status" value="1"/>
</dbReference>
<feature type="compositionally biased region" description="Basic residues" evidence="13">
    <location>
        <begin position="28"/>
        <end position="39"/>
    </location>
</feature>
<dbReference type="Gene3D" id="3.30.420.10">
    <property type="entry name" value="Ribonuclease H-like superfamily/Ribonuclease H"/>
    <property type="match status" value="1"/>
</dbReference>
<dbReference type="PANTHER" id="PTHR45861">
    <property type="entry name" value="DNA POLYMERASE ALPHA CATALYTIC SUBUNIT"/>
    <property type="match status" value="1"/>
</dbReference>
<keyword evidence="19" id="KW-1185">Reference proteome</keyword>
<dbReference type="PRINTS" id="PR00106">
    <property type="entry name" value="DNAPOLB"/>
</dbReference>
<dbReference type="InterPro" id="IPR042087">
    <property type="entry name" value="DNA_pol_B_thumb"/>
</dbReference>
<dbReference type="FunFam" id="1.10.287.690:FF:000003">
    <property type="entry name" value="DNA polymerase"/>
    <property type="match status" value="1"/>
</dbReference>
<evidence type="ECO:0000256" key="11">
    <source>
        <dbReference type="ARBA" id="ARBA00023242"/>
    </source>
</evidence>
<dbReference type="FunFam" id="3.30.420.10:FF:000018">
    <property type="entry name" value="DNA polymerase"/>
    <property type="match status" value="1"/>
</dbReference>
<dbReference type="SMART" id="SM00486">
    <property type="entry name" value="POLBc"/>
    <property type="match status" value="1"/>
</dbReference>
<dbReference type="CDD" id="cd05532">
    <property type="entry name" value="POLBc_alpha"/>
    <property type="match status" value="1"/>
</dbReference>
<feature type="region of interest" description="Disordered" evidence="13">
    <location>
        <begin position="78"/>
        <end position="157"/>
    </location>
</feature>
<dbReference type="FunFam" id="1.10.132.60:FF:000006">
    <property type="entry name" value="DNA polymerase"/>
    <property type="match status" value="1"/>
</dbReference>
<reference evidence="18" key="1">
    <citation type="submission" date="2025-08" db="UniProtKB">
        <authorList>
            <consortium name="Ensembl"/>
        </authorList>
    </citation>
    <scope>IDENTIFICATION</scope>
</reference>
<organism evidence="18 19">
    <name type="scientific">Cyprinus carpio carpio</name>
    <dbReference type="NCBI Taxonomy" id="630221"/>
    <lineage>
        <taxon>Eukaryota</taxon>
        <taxon>Metazoa</taxon>
        <taxon>Chordata</taxon>
        <taxon>Craniata</taxon>
        <taxon>Vertebrata</taxon>
        <taxon>Euteleostomi</taxon>
        <taxon>Actinopterygii</taxon>
        <taxon>Neopterygii</taxon>
        <taxon>Teleostei</taxon>
        <taxon>Ostariophysi</taxon>
        <taxon>Cypriniformes</taxon>
        <taxon>Cyprinidae</taxon>
        <taxon>Cyprininae</taxon>
        <taxon>Cyprinus</taxon>
    </lineage>
</organism>
<dbReference type="InterPro" id="IPR023211">
    <property type="entry name" value="DNA_pol_palm_dom_sf"/>
</dbReference>
<dbReference type="InterPro" id="IPR017964">
    <property type="entry name" value="DNA-dir_DNA_pol_B_CS"/>
</dbReference>
<evidence type="ECO:0000256" key="12">
    <source>
        <dbReference type="RuleBase" id="RU000442"/>
    </source>
</evidence>
<dbReference type="InterPro" id="IPR043502">
    <property type="entry name" value="DNA/RNA_pol_sf"/>
</dbReference>
<evidence type="ECO:0000256" key="6">
    <source>
        <dbReference type="ARBA" id="ARBA00022723"/>
    </source>
</evidence>
<dbReference type="GeneTree" id="ENSGT00550000074891"/>
<comment type="subcellular location">
    <subcellularLocation>
        <location evidence="1">Nucleus</location>
    </subcellularLocation>
</comment>
<protein>
    <recommendedName>
        <fullName evidence="12">DNA polymerase</fullName>
        <ecNumber evidence="12">2.7.7.7</ecNumber>
    </recommendedName>
</protein>
<dbReference type="GO" id="GO:0000166">
    <property type="term" value="F:nucleotide binding"/>
    <property type="evidence" value="ECO:0007669"/>
    <property type="project" value="InterPro"/>
</dbReference>
<dbReference type="InterPro" id="IPR024647">
    <property type="entry name" value="DNA_pol_a_cat_su_N"/>
</dbReference>
<keyword evidence="11" id="KW-0539">Nucleus</keyword>
<dbReference type="GO" id="GO:1902975">
    <property type="term" value="P:mitotic DNA replication initiation"/>
    <property type="evidence" value="ECO:0007669"/>
    <property type="project" value="InterPro"/>
</dbReference>
<dbReference type="Ensembl" id="ENSCCRT00000097882.2">
    <property type="protein sequence ID" value="ENSCCRP00000090145.2"/>
    <property type="gene ID" value="ENSCCRG00000048686.2"/>
</dbReference>
<dbReference type="Gene3D" id="3.30.70.2820">
    <property type="match status" value="1"/>
</dbReference>
<feature type="compositionally biased region" description="Acidic residues" evidence="13">
    <location>
        <begin position="103"/>
        <end position="112"/>
    </location>
</feature>
<evidence type="ECO:0000256" key="5">
    <source>
        <dbReference type="ARBA" id="ARBA00022705"/>
    </source>
</evidence>
<reference evidence="18" key="2">
    <citation type="submission" date="2025-09" db="UniProtKB">
        <authorList>
            <consortium name="Ensembl"/>
        </authorList>
    </citation>
    <scope>IDENTIFICATION</scope>
</reference>
<evidence type="ECO:0000256" key="8">
    <source>
        <dbReference type="ARBA" id="ARBA00022833"/>
    </source>
</evidence>
<comment type="catalytic activity">
    <reaction evidence="12">
        <text>DNA(n) + a 2'-deoxyribonucleoside 5'-triphosphate = DNA(n+1) + diphosphate</text>
        <dbReference type="Rhea" id="RHEA:22508"/>
        <dbReference type="Rhea" id="RHEA-COMP:17339"/>
        <dbReference type="Rhea" id="RHEA-COMP:17340"/>
        <dbReference type="ChEBI" id="CHEBI:33019"/>
        <dbReference type="ChEBI" id="CHEBI:61560"/>
        <dbReference type="ChEBI" id="CHEBI:173112"/>
        <dbReference type="EC" id="2.7.7.7"/>
    </reaction>
</comment>
<evidence type="ECO:0000256" key="3">
    <source>
        <dbReference type="ARBA" id="ARBA00022679"/>
    </source>
</evidence>
<dbReference type="Gene3D" id="3.90.1600.10">
    <property type="entry name" value="Palm domain of DNA polymerase"/>
    <property type="match status" value="1"/>
</dbReference>
<dbReference type="GO" id="GO:0005658">
    <property type="term" value="C:alpha DNA polymerase:primase complex"/>
    <property type="evidence" value="ECO:0007669"/>
    <property type="project" value="TreeGrafter"/>
</dbReference>
<dbReference type="SUPFAM" id="SSF53098">
    <property type="entry name" value="Ribonuclease H-like"/>
    <property type="match status" value="1"/>
</dbReference>
<evidence type="ECO:0000256" key="13">
    <source>
        <dbReference type="SAM" id="MobiDB-lite"/>
    </source>
</evidence>
<dbReference type="InterPro" id="IPR006172">
    <property type="entry name" value="DNA-dir_DNA_pol_B"/>
</dbReference>
<evidence type="ECO:0000259" key="16">
    <source>
        <dbReference type="Pfam" id="PF08996"/>
    </source>
</evidence>
<dbReference type="CDD" id="cd05776">
    <property type="entry name" value="DNA_polB_alpha_exo"/>
    <property type="match status" value="1"/>
</dbReference>
<dbReference type="InterPro" id="IPR036397">
    <property type="entry name" value="RNaseH_sf"/>
</dbReference>
<dbReference type="InterPro" id="IPR012337">
    <property type="entry name" value="RNaseH-like_sf"/>
</dbReference>
<dbReference type="Gene3D" id="1.10.287.690">
    <property type="entry name" value="Helix hairpin bin"/>
    <property type="match status" value="1"/>
</dbReference>
<dbReference type="EC" id="2.7.7.7" evidence="12"/>
<dbReference type="InterPro" id="IPR045846">
    <property type="entry name" value="POLBc_alpha"/>
</dbReference>
<dbReference type="GO" id="GO:0006272">
    <property type="term" value="P:leading strand elongation"/>
    <property type="evidence" value="ECO:0007669"/>
    <property type="project" value="TreeGrafter"/>
</dbReference>
<dbReference type="Proteomes" id="UP001108240">
    <property type="component" value="Unplaced"/>
</dbReference>
<dbReference type="InterPro" id="IPR006134">
    <property type="entry name" value="DNA-dir_DNA_pol_B_multi_dom"/>
</dbReference>
<dbReference type="GO" id="GO:0003887">
    <property type="term" value="F:DNA-directed DNA polymerase activity"/>
    <property type="evidence" value="ECO:0007669"/>
    <property type="project" value="UniProtKB-KW"/>
</dbReference>
<dbReference type="Gene3D" id="1.10.132.60">
    <property type="entry name" value="DNA polymerase family B, C-terminal domain"/>
    <property type="match status" value="1"/>
</dbReference>
<feature type="domain" description="DNA-directed DNA polymerase family B exonuclease" evidence="15">
    <location>
        <begin position="487"/>
        <end position="722"/>
    </location>
</feature>
<feature type="region of interest" description="Disordered" evidence="13">
    <location>
        <begin position="1"/>
        <end position="41"/>
    </location>
</feature>
<dbReference type="InterPro" id="IPR015088">
    <property type="entry name" value="Znf_DNA-dir_DNA_pol_B_alpha"/>
</dbReference>
<dbReference type="GO" id="GO:0003682">
    <property type="term" value="F:chromatin binding"/>
    <property type="evidence" value="ECO:0007669"/>
    <property type="project" value="TreeGrafter"/>
</dbReference>
<dbReference type="PANTHER" id="PTHR45861:SF1">
    <property type="entry name" value="DNA POLYMERASE ALPHA CATALYTIC SUBUNIT"/>
    <property type="match status" value="1"/>
</dbReference>
<dbReference type="GO" id="GO:0003688">
    <property type="term" value="F:DNA replication origin binding"/>
    <property type="evidence" value="ECO:0007669"/>
    <property type="project" value="TreeGrafter"/>
</dbReference>
<dbReference type="InterPro" id="IPR006133">
    <property type="entry name" value="DNA-dir_DNA_pol_B_exonuc"/>
</dbReference>
<feature type="region of interest" description="Disordered" evidence="13">
    <location>
        <begin position="192"/>
        <end position="262"/>
    </location>
</feature>
<keyword evidence="9 12" id="KW-0239">DNA-directed DNA polymerase</keyword>
<evidence type="ECO:0000256" key="1">
    <source>
        <dbReference type="ARBA" id="ARBA00004123"/>
    </source>
</evidence>
<dbReference type="Gene3D" id="1.10.3200.20">
    <property type="entry name" value="DNA Polymerase alpha, zinc finger"/>
    <property type="match status" value="2"/>
</dbReference>
<evidence type="ECO:0000256" key="2">
    <source>
        <dbReference type="ARBA" id="ARBA00005755"/>
    </source>
</evidence>
<evidence type="ECO:0000313" key="18">
    <source>
        <dbReference type="Ensembl" id="ENSCCRP00000090145.2"/>
    </source>
</evidence>
<sequence>MAPVSNPDKDMDGGDCDASDTCGIATSRSRREKKEKVGRKSALEQLKRAKKGEKVKYEVEELTSVYEEVDEEQYSKMVRERQDDDWIIDDDGTGYVEDGREIFDEDLDDDALEKDSKSKQGGKGGDSKKNGKKVSVSKPNSIKSMFMNSNVKKPAEKHVDLSQDDLLGDILQDLHSEKPVLLTPPPVITLKKKKTLGSPMNPFSVKPQVPKESPGVQMSKPRPVVTRVPRAEPSPSSSAHIQPSKPAATQIKKPQAEEPEEEAIEFDEMDFDELMEVENVEEEPVKVKAELETTSTVNMEPKTEPQDEMLISGLGGGMGWEKIEEGDPNEAPVEVQVDSSQLPLVEGPDGDMVFRFYWLDAFEDQYNQPGVVYLFGKVWIESAKAHVSCCVAVRNIERTMYLLPREHKVNLATGEQTDSPVGMMDVYQEFNSLSEKFKIMKFKSKPVTKSYAFEIPDIPSQCEYLEVKYSAELPPLPSELKGSTFSHVFGSNTSSLEHFLLNRKIRGPCWLDVKTPQLSNQPISWSKVEAVAQKIDLISVVKDLSPPPLVVMSISLKTVQNPKTHQNEIVSLAALIHHKFPLDKAPPRPPFQTHFCVVSKPNDCIFPYDFKDAVRKKNGIVEIAGTERALLGFFLAKMHKIDPDVLVGHDIFGFDLEVLLQRISVCKVPHWSKIGRLRRVNMPKLGGRSGFAEKSATCGRLVCDVEISAKELIRCKSYHLTELAAQILKTERVVVPPENIRNFYSDSPHLLYLLELTWMDAKLILQIMCELNVLPLALQITNIAGNVMSRTLMGGRSERNEYLLLHAFHEKNFIVPDKQFFKKPQQDMGEDEDIDSGKGKSNKTRKKAAYAGGLVLDPKVGFYDKFILLLDFNSLYPSIIQEFNICFTTVERGATNARKKTEEDDDEIPELPDQSLEMGILPKEIRKLVERRRQVKLLMKQADLNPDVYLQYDIRQKALKLTANSMYGCLGFSFSRFYAKPLAALVTHKGREILMHTKEMVQRMNLEVIYGDTDSIMINSNSTNLEEVFKLGNKVKSEVNKLYKLLEIDIDGVFKSLLLLKKKKYAALMVEPQGDGKYTTKQELKGLDIVRRDWCDLAKECGNYVIGQILSDQNRDTIVENIQKHLIEVGEKVANGSIPLNMFEIHKSLTKDPQDYPDKKSLPHVHVALWINSQGGKKVKAGDTVSYVICQDGSNLGASQRAYALEQLQKQAGLSLDTQYYLSQQVHPVVGRICEPIEGIDAVLIATWLGLDPSHFRAQQQQQREDEVDNFLGAPAQLTDEERYRDCERFTFTCPDCGTENIYDNVFEGAGSTLQPSLKNCCHIPCRGSPIEHPIKISNKLQMDIRRHIRRYYSYSEKALYHQLCFYRFIFDWEYAFKKVLSAEDRQKFKNGWKEEKDVYKMLKDVTDNVLSTSGYSEVNLAKLFQAFTALKY</sequence>
<keyword evidence="10 12" id="KW-0238">DNA-binding</keyword>
<dbReference type="GO" id="GO:0006273">
    <property type="term" value="P:lagging strand elongation"/>
    <property type="evidence" value="ECO:0007669"/>
    <property type="project" value="TreeGrafter"/>
</dbReference>
<evidence type="ECO:0000259" key="15">
    <source>
        <dbReference type="Pfam" id="PF03104"/>
    </source>
</evidence>
<keyword evidence="8" id="KW-0862">Zinc</keyword>
<evidence type="ECO:0000256" key="9">
    <source>
        <dbReference type="ARBA" id="ARBA00022932"/>
    </source>
</evidence>
<keyword evidence="6" id="KW-0479">Metal-binding</keyword>
<dbReference type="InterPro" id="IPR038256">
    <property type="entry name" value="Pol_alpha_znc_sf"/>
</dbReference>
<feature type="compositionally biased region" description="Polar residues" evidence="13">
    <location>
        <begin position="139"/>
        <end position="151"/>
    </location>
</feature>
<feature type="domain" description="DNA-directed DNA polymerase family B multifunctional" evidence="14">
    <location>
        <begin position="787"/>
        <end position="1237"/>
    </location>
</feature>
<name>A0A8C1I167_CYPCA</name>
<comment type="similarity">
    <text evidence="2 12">Belongs to the DNA polymerase type-B family.</text>
</comment>
<dbReference type="PROSITE" id="PS00116">
    <property type="entry name" value="DNA_POLYMERASE_B"/>
    <property type="match status" value="1"/>
</dbReference>
<feature type="domain" description="DNA polymerase alpha catalytic subunit N-terminal" evidence="17">
    <location>
        <begin position="43"/>
        <end position="104"/>
    </location>
</feature>
<proteinExistence type="inferred from homology"/>